<dbReference type="PANTHER" id="PTHR23418:SF0">
    <property type="entry name" value="ACIREDUCTONE DIOXYGENASE"/>
    <property type="match status" value="1"/>
</dbReference>
<evidence type="ECO:0000256" key="3">
    <source>
        <dbReference type="ARBA" id="ARBA00022605"/>
    </source>
</evidence>
<keyword evidence="4 9" id="KW-0479">Metal-binding</keyword>
<evidence type="ECO:0000256" key="1">
    <source>
        <dbReference type="ARBA" id="ARBA00000428"/>
    </source>
</evidence>
<comment type="similarity">
    <text evidence="9">Belongs to the acireductone dioxygenase (ARD) family.</text>
</comment>
<evidence type="ECO:0000256" key="8">
    <source>
        <dbReference type="ARBA" id="ARBA00023167"/>
    </source>
</evidence>
<feature type="binding site" evidence="9">
    <location>
        <position position="140"/>
    </location>
    <ligand>
        <name>Fe(2+)</name>
        <dbReference type="ChEBI" id="CHEBI:29033"/>
    </ligand>
</feature>
<comment type="catalytic activity">
    <reaction evidence="1 9">
        <text>1,2-dihydroxy-5-(methylsulfanyl)pent-1-en-3-one + O2 = 4-methylsulfanyl-2-oxobutanoate + formate + 2 H(+)</text>
        <dbReference type="Rhea" id="RHEA:24504"/>
        <dbReference type="ChEBI" id="CHEBI:15378"/>
        <dbReference type="ChEBI" id="CHEBI:15379"/>
        <dbReference type="ChEBI" id="CHEBI:15740"/>
        <dbReference type="ChEBI" id="CHEBI:16723"/>
        <dbReference type="ChEBI" id="CHEBI:49252"/>
        <dbReference type="EC" id="1.13.11.54"/>
    </reaction>
</comment>
<comment type="cofactor">
    <cofactor evidence="9">
        <name>Ni(2+)</name>
        <dbReference type="ChEBI" id="CHEBI:49786"/>
    </cofactor>
    <text evidence="9">Binds 1 nickel ion per monomer.</text>
</comment>
<protein>
    <recommendedName>
        <fullName evidence="9">Acireductone dioxygenase</fullName>
    </recommendedName>
    <alternativeName>
        <fullName evidence="9">1,2-dihydroxy-3-keto-5-methylthiopentene dioxygenase</fullName>
        <shortName evidence="9">DHK-MTPene dioxygenase</shortName>
    </alternativeName>
    <alternativeName>
        <fullName evidence="9">Acireductone dioxygenase (Fe(2+)-requiring)</fullName>
        <shortName evidence="9">ARD'</shortName>
        <shortName evidence="9">Fe-ARD</shortName>
        <ecNumber evidence="9">1.13.11.54</ecNumber>
    </alternativeName>
    <alternativeName>
        <fullName evidence="9">Acireductone dioxygenase (Ni(2+)-requiring)</fullName>
        <shortName evidence="9">ARD</shortName>
        <shortName evidence="9">Ni-ARD</shortName>
        <ecNumber evidence="9">1.13.11.53</ecNumber>
    </alternativeName>
</protein>
<comment type="pathway">
    <text evidence="9">Amino-acid biosynthesis; L-methionine biosynthesis via salvage pathway; L-methionine from S-methyl-5-thio-alpha-D-ribose 1-phosphate: step 5/6.</text>
</comment>
<gene>
    <name evidence="9" type="primary">mtnD</name>
    <name evidence="10" type="ORF">R0H02_08015</name>
</gene>
<dbReference type="InterPro" id="IPR023956">
    <property type="entry name" value="ARD_bac"/>
</dbReference>
<name>A0AB35RTZ2_9ENTR</name>
<dbReference type="Gene3D" id="2.60.120.10">
    <property type="entry name" value="Jelly Rolls"/>
    <property type="match status" value="1"/>
</dbReference>
<dbReference type="InterPro" id="IPR004313">
    <property type="entry name" value="ARD"/>
</dbReference>
<keyword evidence="3 9" id="KW-0028">Amino-acid biosynthesis</keyword>
<feature type="site" description="Important to generate the dianion" evidence="9">
    <location>
        <position position="104"/>
    </location>
</feature>
<comment type="caution">
    <text evidence="10">The sequence shown here is derived from an EMBL/GenBank/DDBJ whole genome shotgun (WGS) entry which is preliminary data.</text>
</comment>
<keyword evidence="7 9" id="KW-0408">Iron</keyword>
<dbReference type="PANTHER" id="PTHR23418">
    <property type="entry name" value="ACIREDUCTONE DIOXYGENASE"/>
    <property type="match status" value="1"/>
</dbReference>
<feature type="site" description="May play a role in metal incorporation in vivo" evidence="9">
    <location>
        <position position="95"/>
    </location>
</feature>
<dbReference type="InterPro" id="IPR011051">
    <property type="entry name" value="RmlC_Cupin_sf"/>
</dbReference>
<dbReference type="Pfam" id="PF03079">
    <property type="entry name" value="ARD"/>
    <property type="match status" value="1"/>
</dbReference>
<evidence type="ECO:0000256" key="5">
    <source>
        <dbReference type="ARBA" id="ARBA00022964"/>
    </source>
</evidence>
<dbReference type="RefSeq" id="WP_229221347.1">
    <property type="nucleotide sequence ID" value="NZ_JAWJAC010000004.1"/>
</dbReference>
<dbReference type="EMBL" id="JAWJAC010000004">
    <property type="protein sequence ID" value="MDV2862404.1"/>
    <property type="molecule type" value="Genomic_DNA"/>
</dbReference>
<feature type="binding site" evidence="9">
    <location>
        <position position="96"/>
    </location>
    <ligand>
        <name>Ni(2+)</name>
        <dbReference type="ChEBI" id="CHEBI:49786"/>
    </ligand>
</feature>
<dbReference type="Proteomes" id="UP001286589">
    <property type="component" value="Unassembled WGS sequence"/>
</dbReference>
<keyword evidence="11" id="KW-1185">Reference proteome</keyword>
<dbReference type="CDD" id="cd02232">
    <property type="entry name" value="cupin_ARD"/>
    <property type="match status" value="1"/>
</dbReference>
<keyword evidence="6 9" id="KW-0560">Oxidoreductase</keyword>
<evidence type="ECO:0000256" key="9">
    <source>
        <dbReference type="HAMAP-Rule" id="MF_01682"/>
    </source>
</evidence>
<feature type="binding site" evidence="9">
    <location>
        <position position="102"/>
    </location>
    <ligand>
        <name>Fe(2+)</name>
        <dbReference type="ChEBI" id="CHEBI:29033"/>
    </ligand>
</feature>
<dbReference type="GO" id="GO:0019509">
    <property type="term" value="P:L-methionine salvage from methylthioadenosine"/>
    <property type="evidence" value="ECO:0007669"/>
    <property type="project" value="UniProtKB-UniRule"/>
</dbReference>
<reference evidence="10 11" key="1">
    <citation type="submission" date="2023-10" db="EMBL/GenBank/DDBJ databases">
        <title>Phytobacter spp. The emergence of a new genus of hospital-origin enterobacteria encoding carbapenemases in Argentina.</title>
        <authorList>
            <person name="Vay C."/>
            <person name="Almuzara M."/>
            <person name="Traglia G.M."/>
            <person name="Campos J."/>
        </authorList>
    </citation>
    <scope>NUCLEOTIDE SEQUENCE [LARGE SCALE GENOMIC DNA]</scope>
    <source>
        <strain evidence="10 11">CVMA36</strain>
    </source>
</reference>
<evidence type="ECO:0000313" key="11">
    <source>
        <dbReference type="Proteomes" id="UP001286589"/>
    </source>
</evidence>
<comment type="catalytic activity">
    <reaction evidence="9">
        <text>1,2-dihydroxy-5-(methylsulfanyl)pent-1-en-3-one + O2 = 3-(methylsulfanyl)propanoate + CO + formate + 2 H(+)</text>
        <dbReference type="Rhea" id="RHEA:14161"/>
        <dbReference type="ChEBI" id="CHEBI:15378"/>
        <dbReference type="ChEBI" id="CHEBI:15379"/>
        <dbReference type="ChEBI" id="CHEBI:15740"/>
        <dbReference type="ChEBI" id="CHEBI:17245"/>
        <dbReference type="ChEBI" id="CHEBI:49016"/>
        <dbReference type="ChEBI" id="CHEBI:49252"/>
        <dbReference type="EC" id="1.13.11.53"/>
    </reaction>
</comment>
<sequence>MTALHVFQRPQTTEPIQSLSRFDDIRTFLSQAGIVLERWDVSGVDKRTDGAQLLAQFHDSIEALKQREGYQSADVIALTPDHKDRIALREKFLQEHTHSEDEVRLFVHGSGTFFVPVGNQVVKLVCHAGDLLRVPANTPHWFDSGEYPDFVAIRIFTNPEGWVGHLTGRSTFY</sequence>
<dbReference type="GO" id="GO:0005506">
    <property type="term" value="F:iron ion binding"/>
    <property type="evidence" value="ECO:0007669"/>
    <property type="project" value="UniProtKB-UniRule"/>
</dbReference>
<proteinExistence type="inferred from homology"/>
<evidence type="ECO:0000256" key="2">
    <source>
        <dbReference type="ARBA" id="ARBA00022596"/>
    </source>
</evidence>
<feature type="binding site" evidence="9">
    <location>
        <position position="102"/>
    </location>
    <ligand>
        <name>Ni(2+)</name>
        <dbReference type="ChEBI" id="CHEBI:49786"/>
    </ligand>
</feature>
<evidence type="ECO:0000256" key="4">
    <source>
        <dbReference type="ARBA" id="ARBA00022723"/>
    </source>
</evidence>
<dbReference type="AlphaFoldDB" id="A0AB35RTZ2"/>
<dbReference type="EC" id="1.13.11.54" evidence="9"/>
<feature type="binding site" evidence="9">
    <location>
        <position position="96"/>
    </location>
    <ligand>
        <name>Fe(2+)</name>
        <dbReference type="ChEBI" id="CHEBI:29033"/>
    </ligand>
</feature>
<comment type="subunit">
    <text evidence="9">Monomer.</text>
</comment>
<feature type="binding site" evidence="9">
    <location>
        <position position="140"/>
    </location>
    <ligand>
        <name>Ni(2+)</name>
        <dbReference type="ChEBI" id="CHEBI:49786"/>
    </ligand>
</feature>
<dbReference type="GO" id="GO:0010308">
    <property type="term" value="F:acireductone dioxygenase (Ni2+-requiring) activity"/>
    <property type="evidence" value="ECO:0007669"/>
    <property type="project" value="UniProtKB-UniRule"/>
</dbReference>
<feature type="binding site" evidence="9">
    <location>
        <position position="98"/>
    </location>
    <ligand>
        <name>Fe(2+)</name>
        <dbReference type="ChEBI" id="CHEBI:29033"/>
    </ligand>
</feature>
<dbReference type="SUPFAM" id="SSF51182">
    <property type="entry name" value="RmlC-like cupins"/>
    <property type="match status" value="1"/>
</dbReference>
<dbReference type="GO" id="GO:0019284">
    <property type="term" value="P:L-methionine salvage from S-adenosylmethionine"/>
    <property type="evidence" value="ECO:0007669"/>
    <property type="project" value="InterPro"/>
</dbReference>
<evidence type="ECO:0000256" key="6">
    <source>
        <dbReference type="ARBA" id="ARBA00023002"/>
    </source>
</evidence>
<dbReference type="HAMAP" id="MF_01682">
    <property type="entry name" value="Salvage_MtnD"/>
    <property type="match status" value="1"/>
</dbReference>
<dbReference type="GO" id="GO:0016151">
    <property type="term" value="F:nickel cation binding"/>
    <property type="evidence" value="ECO:0007669"/>
    <property type="project" value="UniProtKB-UniRule"/>
</dbReference>
<feature type="binding site" evidence="9">
    <location>
        <position position="98"/>
    </location>
    <ligand>
        <name>Ni(2+)</name>
        <dbReference type="ChEBI" id="CHEBI:49786"/>
    </ligand>
</feature>
<accession>A0AB35RTZ2</accession>
<keyword evidence="8 9" id="KW-0486">Methionine biosynthesis</keyword>
<dbReference type="EC" id="1.13.11.53" evidence="9"/>
<keyword evidence="2 9" id="KW-0533">Nickel</keyword>
<organism evidence="10 11">
    <name type="scientific">Phytobacter ursingii</name>
    <dbReference type="NCBI Taxonomy" id="1972431"/>
    <lineage>
        <taxon>Bacteria</taxon>
        <taxon>Pseudomonadati</taxon>
        <taxon>Pseudomonadota</taxon>
        <taxon>Gammaproteobacteria</taxon>
        <taxon>Enterobacterales</taxon>
        <taxon>Enterobacteriaceae</taxon>
        <taxon>Phytobacter</taxon>
    </lineage>
</organism>
<evidence type="ECO:0000256" key="7">
    <source>
        <dbReference type="ARBA" id="ARBA00023004"/>
    </source>
</evidence>
<evidence type="ECO:0000313" key="10">
    <source>
        <dbReference type="EMBL" id="MDV2862404.1"/>
    </source>
</evidence>
<dbReference type="GO" id="GO:0010309">
    <property type="term" value="F:acireductone dioxygenase [iron(II)-requiring] activity"/>
    <property type="evidence" value="ECO:0007669"/>
    <property type="project" value="UniProtKB-UniRule"/>
</dbReference>
<feature type="site" description="May play a role in transmitting local conformational changes" evidence="9">
    <location>
        <position position="101"/>
    </location>
</feature>
<comment type="function">
    <text evidence="9">Catalyzes 2 different reactions between oxygene and the acireductone 1,2-dihydroxy-3-keto-5-methylthiopentene (DHK-MTPene) depending upon the metal bound in the active site. Fe-containing acireductone dioxygenase (Fe-ARD) produces formate and 2-keto-4-methylthiobutyrate (KMTB), the alpha-ketoacid precursor of methionine in the methionine recycle pathway. Ni-containing acireductone dioxygenase (Ni-ARD) produces methylthiopropionate, carbon monoxide and formate, and does not lie on the methionine recycle pathway.</text>
</comment>
<comment type="cofactor">
    <cofactor evidence="9">
        <name>Fe(2+)</name>
        <dbReference type="ChEBI" id="CHEBI:29033"/>
    </cofactor>
    <text evidence="9">Binds 1 Fe(2+) cation per monomer.</text>
</comment>
<keyword evidence="5 9" id="KW-0223">Dioxygenase</keyword>
<dbReference type="InterPro" id="IPR014710">
    <property type="entry name" value="RmlC-like_jellyroll"/>
</dbReference>